<dbReference type="Gene3D" id="1.10.3470.10">
    <property type="entry name" value="ABC transporter involved in vitamin B12 uptake, BtuC"/>
    <property type="match status" value="1"/>
</dbReference>
<gene>
    <name evidence="9" type="ORF">IM725_17920</name>
</gene>
<keyword evidence="6 8" id="KW-1133">Transmembrane helix</keyword>
<feature type="transmembrane region" description="Helical" evidence="8">
    <location>
        <begin position="299"/>
        <end position="315"/>
    </location>
</feature>
<comment type="caution">
    <text evidence="9">The sequence shown here is derived from an EMBL/GenBank/DDBJ whole genome shotgun (WGS) entry which is preliminary data.</text>
</comment>
<keyword evidence="4" id="KW-1003">Cell membrane</keyword>
<reference evidence="9 10" key="1">
    <citation type="submission" date="2020-10" db="EMBL/GenBank/DDBJ databases">
        <title>Draft genome of Ramlibacter aquaticus LMG 30558.</title>
        <authorList>
            <person name="Props R."/>
        </authorList>
    </citation>
    <scope>NUCLEOTIDE SEQUENCE [LARGE SCALE GENOMIC DNA]</scope>
    <source>
        <strain evidence="9 10">LMG 30558</strain>
    </source>
</reference>
<evidence type="ECO:0000256" key="2">
    <source>
        <dbReference type="ARBA" id="ARBA00007935"/>
    </source>
</evidence>
<dbReference type="PANTHER" id="PTHR30472">
    <property type="entry name" value="FERRIC ENTEROBACTIN TRANSPORT SYSTEM PERMEASE PROTEIN"/>
    <property type="match status" value="1"/>
</dbReference>
<feature type="transmembrane region" description="Helical" evidence="8">
    <location>
        <begin position="109"/>
        <end position="130"/>
    </location>
</feature>
<evidence type="ECO:0000256" key="7">
    <source>
        <dbReference type="ARBA" id="ARBA00023136"/>
    </source>
</evidence>
<accession>A0ABR9SJC5</accession>
<dbReference type="InterPro" id="IPR000522">
    <property type="entry name" value="ABC_transptr_permease_BtuC"/>
</dbReference>
<evidence type="ECO:0000256" key="1">
    <source>
        <dbReference type="ARBA" id="ARBA00004651"/>
    </source>
</evidence>
<name>A0ABR9SJC5_9BURK</name>
<dbReference type="RefSeq" id="WP_193782007.1">
    <property type="nucleotide sequence ID" value="NZ_JADDOJ010000100.1"/>
</dbReference>
<dbReference type="Proteomes" id="UP000715965">
    <property type="component" value="Unassembled WGS sequence"/>
</dbReference>
<protein>
    <submittedName>
        <fullName evidence="9">Iron ABC transporter permease</fullName>
    </submittedName>
</protein>
<comment type="subcellular location">
    <subcellularLocation>
        <location evidence="1">Cell membrane</location>
        <topology evidence="1">Multi-pass membrane protein</topology>
    </subcellularLocation>
</comment>
<dbReference type="InterPro" id="IPR037294">
    <property type="entry name" value="ABC_BtuC-like"/>
</dbReference>
<keyword evidence="7 8" id="KW-0472">Membrane</keyword>
<sequence length="321" mass="32116">MAIALGLIAALLLLAGAGLGSEGWQPLWGADDAASRAILWDIRLPRAAGAWCAGGLLGLAGAIAQGLFRNPLADPYLLGSASGAALGVAGLLVLSGLSPMAAAGWAASWGLTGAAFAGALGAVLTTLALARGVQQTLRLLLAGVVVAMVFGALASLLMYEVPEILRSLQSFMLGTTSFIAAPAAVLMAGTLALGLALAVPASRTLDALALGESTARSLGTPVAGHRALLVAVMALATAAAVAQVGLVAFIGLVAPHVARGLARPTHRWLLPLAALVGGVLLLAADVAARWLLAPREVPVGILTAVLGGGYLLWLMNRRPGR</sequence>
<evidence type="ECO:0000256" key="3">
    <source>
        <dbReference type="ARBA" id="ARBA00022448"/>
    </source>
</evidence>
<feature type="transmembrane region" description="Helical" evidence="8">
    <location>
        <begin position="272"/>
        <end position="292"/>
    </location>
</feature>
<keyword evidence="3" id="KW-0813">Transport</keyword>
<evidence type="ECO:0000256" key="6">
    <source>
        <dbReference type="ARBA" id="ARBA00022989"/>
    </source>
</evidence>
<evidence type="ECO:0000256" key="4">
    <source>
        <dbReference type="ARBA" id="ARBA00022475"/>
    </source>
</evidence>
<dbReference type="SUPFAM" id="SSF81345">
    <property type="entry name" value="ABC transporter involved in vitamin B12 uptake, BtuC"/>
    <property type="match status" value="1"/>
</dbReference>
<dbReference type="PANTHER" id="PTHR30472:SF25">
    <property type="entry name" value="ABC TRANSPORTER PERMEASE PROTEIN MJ0876-RELATED"/>
    <property type="match status" value="1"/>
</dbReference>
<evidence type="ECO:0000256" key="8">
    <source>
        <dbReference type="SAM" id="Phobius"/>
    </source>
</evidence>
<proteinExistence type="inferred from homology"/>
<feature type="transmembrane region" description="Helical" evidence="8">
    <location>
        <begin position="227"/>
        <end position="252"/>
    </location>
</feature>
<comment type="similarity">
    <text evidence="2">Belongs to the binding-protein-dependent transport system permease family. FecCD subfamily.</text>
</comment>
<feature type="transmembrane region" description="Helical" evidence="8">
    <location>
        <begin position="76"/>
        <end position="97"/>
    </location>
</feature>
<keyword evidence="10" id="KW-1185">Reference proteome</keyword>
<evidence type="ECO:0000256" key="5">
    <source>
        <dbReference type="ARBA" id="ARBA00022692"/>
    </source>
</evidence>
<dbReference type="CDD" id="cd06550">
    <property type="entry name" value="TM_ABC_iron-siderophores_like"/>
    <property type="match status" value="1"/>
</dbReference>
<evidence type="ECO:0000313" key="10">
    <source>
        <dbReference type="Proteomes" id="UP000715965"/>
    </source>
</evidence>
<feature type="transmembrane region" description="Helical" evidence="8">
    <location>
        <begin position="179"/>
        <end position="199"/>
    </location>
</feature>
<dbReference type="Pfam" id="PF01032">
    <property type="entry name" value="FecCD"/>
    <property type="match status" value="1"/>
</dbReference>
<feature type="transmembrane region" description="Helical" evidence="8">
    <location>
        <begin position="137"/>
        <end position="159"/>
    </location>
</feature>
<feature type="transmembrane region" description="Helical" evidence="8">
    <location>
        <begin position="44"/>
        <end position="64"/>
    </location>
</feature>
<evidence type="ECO:0000313" key="9">
    <source>
        <dbReference type="EMBL" id="MBE7942450.1"/>
    </source>
</evidence>
<dbReference type="EMBL" id="JADDOJ010000100">
    <property type="protein sequence ID" value="MBE7942450.1"/>
    <property type="molecule type" value="Genomic_DNA"/>
</dbReference>
<organism evidence="9 10">
    <name type="scientific">Ramlibacter aquaticus</name>
    <dbReference type="NCBI Taxonomy" id="2780094"/>
    <lineage>
        <taxon>Bacteria</taxon>
        <taxon>Pseudomonadati</taxon>
        <taxon>Pseudomonadota</taxon>
        <taxon>Betaproteobacteria</taxon>
        <taxon>Burkholderiales</taxon>
        <taxon>Comamonadaceae</taxon>
        <taxon>Ramlibacter</taxon>
    </lineage>
</organism>
<keyword evidence="5 8" id="KW-0812">Transmembrane</keyword>